<feature type="chain" id="PRO_5034164858" evidence="1">
    <location>
        <begin position="21"/>
        <end position="309"/>
    </location>
</feature>
<dbReference type="Proteomes" id="UP000650833">
    <property type="component" value="Unassembled WGS sequence"/>
</dbReference>
<evidence type="ECO:0000313" key="3">
    <source>
        <dbReference type="Proteomes" id="UP000650833"/>
    </source>
</evidence>
<name>A0A8H7QNV6_9FUNG</name>
<dbReference type="OrthoDB" id="2287593at2759"/>
<accession>A0A8H7QNV6</accession>
<gene>
    <name evidence="2" type="ORF">INT46_011264</name>
</gene>
<comment type="caution">
    <text evidence="2">The sequence shown here is derived from an EMBL/GenBank/DDBJ whole genome shotgun (WGS) entry which is preliminary data.</text>
</comment>
<keyword evidence="1" id="KW-0732">Signal</keyword>
<sequence>MMKIYTNFVCLIWAVSFVLATSSASLVDLSNTFLLQTNNNKMQNNDVDMNRFTQLLSNHLLFDHFDKAYLQLSKKISFQFRDAIQVRVKKIKSKGSSKSSSTRSSSTSTAAAAVIIPPPVDVQILKRQLKGAVGSFVEDKLPAILTNRYNTTSLQNQLDDLLYQYCPGTNKNQRRTVSHECLSDNRELFLQDIYSYTTYELQSTLLKVNEFDLPRLFEKTRAQISGILVHFNQHTLDKNHHRLELKIKASKESTTVIDDTSISLPPNYYNNNKFRNWITPEMILDFITTVTHSDNEEENTVQHFIDLSM</sequence>
<feature type="signal peptide" evidence="1">
    <location>
        <begin position="1"/>
        <end position="20"/>
    </location>
</feature>
<evidence type="ECO:0000313" key="2">
    <source>
        <dbReference type="EMBL" id="KAG2196079.1"/>
    </source>
</evidence>
<dbReference type="AlphaFoldDB" id="A0A8H7QNV6"/>
<proteinExistence type="predicted"/>
<evidence type="ECO:0000256" key="1">
    <source>
        <dbReference type="SAM" id="SignalP"/>
    </source>
</evidence>
<protein>
    <submittedName>
        <fullName evidence="2">Uncharacterized protein</fullName>
    </submittedName>
</protein>
<keyword evidence="3" id="KW-1185">Reference proteome</keyword>
<reference evidence="2" key="1">
    <citation type="submission" date="2020-12" db="EMBL/GenBank/DDBJ databases">
        <title>Metabolic potential, ecology and presence of endohyphal bacteria is reflected in genomic diversity of Mucoromycotina.</title>
        <authorList>
            <person name="Muszewska A."/>
            <person name="Okrasinska A."/>
            <person name="Steczkiewicz K."/>
            <person name="Drgas O."/>
            <person name="Orlowska M."/>
            <person name="Perlinska-Lenart U."/>
            <person name="Aleksandrzak-Piekarczyk T."/>
            <person name="Szatraj K."/>
            <person name="Zielenkiewicz U."/>
            <person name="Pilsyk S."/>
            <person name="Malc E."/>
            <person name="Mieczkowski P."/>
            <person name="Kruszewska J.S."/>
            <person name="Biernat P."/>
            <person name="Pawlowska J."/>
        </authorList>
    </citation>
    <scope>NUCLEOTIDE SEQUENCE</scope>
    <source>
        <strain evidence="2">CBS 226.32</strain>
    </source>
</reference>
<dbReference type="EMBL" id="JAEPRC010000497">
    <property type="protein sequence ID" value="KAG2196079.1"/>
    <property type="molecule type" value="Genomic_DNA"/>
</dbReference>
<organism evidence="2 3">
    <name type="scientific">Mucor plumbeus</name>
    <dbReference type="NCBI Taxonomy" id="97098"/>
    <lineage>
        <taxon>Eukaryota</taxon>
        <taxon>Fungi</taxon>
        <taxon>Fungi incertae sedis</taxon>
        <taxon>Mucoromycota</taxon>
        <taxon>Mucoromycotina</taxon>
        <taxon>Mucoromycetes</taxon>
        <taxon>Mucorales</taxon>
        <taxon>Mucorineae</taxon>
        <taxon>Mucoraceae</taxon>
        <taxon>Mucor</taxon>
    </lineage>
</organism>